<proteinExistence type="predicted"/>
<accession>A0AAJ0C950</accession>
<evidence type="ECO:0000313" key="3">
    <source>
        <dbReference type="Proteomes" id="UP001244011"/>
    </source>
</evidence>
<dbReference type="GeneID" id="85306640"/>
<dbReference type="AlphaFoldDB" id="A0AAJ0C950"/>
<evidence type="ECO:0000313" key="2">
    <source>
        <dbReference type="EMBL" id="KAK1769971.1"/>
    </source>
</evidence>
<organism evidence="2 3">
    <name type="scientific">Phialemonium atrogriseum</name>
    <dbReference type="NCBI Taxonomy" id="1093897"/>
    <lineage>
        <taxon>Eukaryota</taxon>
        <taxon>Fungi</taxon>
        <taxon>Dikarya</taxon>
        <taxon>Ascomycota</taxon>
        <taxon>Pezizomycotina</taxon>
        <taxon>Sordariomycetes</taxon>
        <taxon>Sordariomycetidae</taxon>
        <taxon>Cephalothecales</taxon>
        <taxon>Cephalothecaceae</taxon>
        <taxon>Phialemonium</taxon>
    </lineage>
</organism>
<dbReference type="RefSeq" id="XP_060286184.1">
    <property type="nucleotide sequence ID" value="XM_060423453.1"/>
</dbReference>
<sequence>MASDYDWVVVDTVVDMEGFSASRPPQHNIRNLSSTQVADTSADESLLAAEVETLMKLGPSYDPCTKKAPTVETMASDDTLKDNTKADNGPPARRLAPLADCGLTKNSLEPYGHETDTRKAGDLGRWLESAAPGFTRHCVAAAAAAAAVVVASRESNSYRSKQSHAAATDGSSDPVSHADAAGSVTNDIRAAGGQFDDESITFVYASACLSLD</sequence>
<keyword evidence="3" id="KW-1185">Reference proteome</keyword>
<name>A0AAJ0C950_9PEZI</name>
<reference evidence="2" key="1">
    <citation type="submission" date="2023-06" db="EMBL/GenBank/DDBJ databases">
        <title>Genome-scale phylogeny and comparative genomics of the fungal order Sordariales.</title>
        <authorList>
            <consortium name="Lawrence Berkeley National Laboratory"/>
            <person name="Hensen N."/>
            <person name="Bonometti L."/>
            <person name="Westerberg I."/>
            <person name="Brannstrom I.O."/>
            <person name="Guillou S."/>
            <person name="Cros-Aarteil S."/>
            <person name="Calhoun S."/>
            <person name="Haridas S."/>
            <person name="Kuo A."/>
            <person name="Mondo S."/>
            <person name="Pangilinan J."/>
            <person name="Riley R."/>
            <person name="Labutti K."/>
            <person name="Andreopoulos B."/>
            <person name="Lipzen A."/>
            <person name="Chen C."/>
            <person name="Yanf M."/>
            <person name="Daum C."/>
            <person name="Ng V."/>
            <person name="Clum A."/>
            <person name="Steindorff A."/>
            <person name="Ohm R."/>
            <person name="Martin F."/>
            <person name="Silar P."/>
            <person name="Natvig D."/>
            <person name="Lalanne C."/>
            <person name="Gautier V."/>
            <person name="Ament-Velasquez S.L."/>
            <person name="Kruys A."/>
            <person name="Hutchinson M.I."/>
            <person name="Powell A.J."/>
            <person name="Barry K."/>
            <person name="Miller A.N."/>
            <person name="Grigoriev I.V."/>
            <person name="Debuchy R."/>
            <person name="Gladieux P."/>
            <person name="Thoren M.H."/>
            <person name="Johannesson H."/>
        </authorList>
    </citation>
    <scope>NUCLEOTIDE SEQUENCE</scope>
    <source>
        <strain evidence="2">8032-3</strain>
    </source>
</reference>
<protein>
    <submittedName>
        <fullName evidence="2">Uncharacterized protein</fullName>
    </submittedName>
</protein>
<comment type="caution">
    <text evidence="2">The sequence shown here is derived from an EMBL/GenBank/DDBJ whole genome shotgun (WGS) entry which is preliminary data.</text>
</comment>
<dbReference type="Proteomes" id="UP001244011">
    <property type="component" value="Unassembled WGS sequence"/>
</dbReference>
<feature type="compositionally biased region" description="Polar residues" evidence="1">
    <location>
        <begin position="157"/>
        <end position="174"/>
    </location>
</feature>
<evidence type="ECO:0000256" key="1">
    <source>
        <dbReference type="SAM" id="MobiDB-lite"/>
    </source>
</evidence>
<gene>
    <name evidence="2" type="ORF">QBC33DRAFT_307496</name>
</gene>
<dbReference type="EMBL" id="MU839001">
    <property type="protein sequence ID" value="KAK1769971.1"/>
    <property type="molecule type" value="Genomic_DNA"/>
</dbReference>
<feature type="region of interest" description="Disordered" evidence="1">
    <location>
        <begin position="157"/>
        <end position="180"/>
    </location>
</feature>